<dbReference type="Proteomes" id="UP000469346">
    <property type="component" value="Unassembled WGS sequence"/>
</dbReference>
<evidence type="ECO:0000313" key="2">
    <source>
        <dbReference type="EMBL" id="NDY42626.1"/>
    </source>
</evidence>
<feature type="chain" id="PRO_5026709053" evidence="1">
    <location>
        <begin position="33"/>
        <end position="220"/>
    </location>
</feature>
<proteinExistence type="predicted"/>
<dbReference type="RefSeq" id="WP_163298764.1">
    <property type="nucleotide sequence ID" value="NZ_JAAGRR010000071.1"/>
</dbReference>
<dbReference type="EMBL" id="JAAGRR010000071">
    <property type="protein sequence ID" value="NDY42626.1"/>
    <property type="molecule type" value="Genomic_DNA"/>
</dbReference>
<feature type="signal peptide" evidence="1">
    <location>
        <begin position="1"/>
        <end position="32"/>
    </location>
</feature>
<sequence length="220" mass="23032">MKQRPPLTTKRPLFPFLTLLALLALAAVPALAQPGPGARAGGGPGMMGMGMMNAAPGPMGGRMMMGPGMGGCMGGNCWKGGGCGCGMGRGHRGGGRIVAAAFREIRGYLAGARFLGLDDKQQERLEDLADDLAATAARTRADIQVARIRLQRLMAKDVPDTKAAEKLLERIAGLQTNVRVAAVKTAAEARKVLTAEQRAKVREMGPAWAMPMPMNDGPTP</sequence>
<dbReference type="InterPro" id="IPR025961">
    <property type="entry name" value="Metal_resist"/>
</dbReference>
<protein>
    <submittedName>
        <fullName evidence="2">Periplasmic heavy metal sensor</fullName>
    </submittedName>
</protein>
<comment type="caution">
    <text evidence="2">The sequence shown here is derived from an EMBL/GenBank/DDBJ whole genome shotgun (WGS) entry which is preliminary data.</text>
</comment>
<evidence type="ECO:0000256" key="1">
    <source>
        <dbReference type="SAM" id="SignalP"/>
    </source>
</evidence>
<gene>
    <name evidence="2" type="ORF">G3N55_07185</name>
</gene>
<dbReference type="Pfam" id="PF13801">
    <property type="entry name" value="Metal_resist"/>
    <property type="match status" value="1"/>
</dbReference>
<keyword evidence="1" id="KW-0732">Signal</keyword>
<organism evidence="2 3">
    <name type="scientific">Dissulfurirhabdus thermomarina</name>
    <dbReference type="NCBI Taxonomy" id="1765737"/>
    <lineage>
        <taxon>Bacteria</taxon>
        <taxon>Deltaproteobacteria</taxon>
        <taxon>Dissulfurirhabdaceae</taxon>
        <taxon>Dissulfurirhabdus</taxon>
    </lineage>
</organism>
<dbReference type="AlphaFoldDB" id="A0A6N9TVX3"/>
<evidence type="ECO:0000313" key="3">
    <source>
        <dbReference type="Proteomes" id="UP000469346"/>
    </source>
</evidence>
<reference evidence="2 3" key="1">
    <citation type="submission" date="2020-02" db="EMBL/GenBank/DDBJ databases">
        <title>Comparative genomics of sulfur disproportionating microorganisms.</title>
        <authorList>
            <person name="Ward L.M."/>
            <person name="Bertran E."/>
            <person name="Johnston D.T."/>
        </authorList>
    </citation>
    <scope>NUCLEOTIDE SEQUENCE [LARGE SCALE GENOMIC DNA]</scope>
    <source>
        <strain evidence="2 3">DSM 100025</strain>
    </source>
</reference>
<keyword evidence="3" id="KW-1185">Reference proteome</keyword>
<dbReference type="Gene3D" id="1.20.120.1490">
    <property type="match status" value="1"/>
</dbReference>
<name>A0A6N9TVX3_DISTH</name>
<accession>A0A6N9TVX3</accession>